<evidence type="ECO:0000313" key="6">
    <source>
        <dbReference type="EMBL" id="QEE15069.2"/>
    </source>
</evidence>
<dbReference type="InterPro" id="IPR001147">
    <property type="entry name" value="Ribosomal_eL21"/>
</dbReference>
<evidence type="ECO:0000256" key="5">
    <source>
        <dbReference type="HAMAP-Rule" id="MF_00369"/>
    </source>
</evidence>
<dbReference type="SUPFAM" id="SSF50104">
    <property type="entry name" value="Translation proteins SH3-like domain"/>
    <property type="match status" value="1"/>
</dbReference>
<dbReference type="GO" id="GO:0005840">
    <property type="term" value="C:ribosome"/>
    <property type="evidence" value="ECO:0007669"/>
    <property type="project" value="UniProtKB-KW"/>
</dbReference>
<name>A0A5B9D7D4_9ARCH</name>
<dbReference type="GO" id="GO:1990904">
    <property type="term" value="C:ribonucleoprotein complex"/>
    <property type="evidence" value="ECO:0007669"/>
    <property type="project" value="UniProtKB-KW"/>
</dbReference>
<sequence length="106" mass="12427">MTKHHGYRSKTRRIFRKNVRKRGLPGLSKFMIDYKVGDKIDIIGDPSFQKRGFPHRRFHGKTGVVFEERGRCYGVHVKDGNKMKTMFLGREHLRLNKGAQLDKAKK</sequence>
<accession>A0A5B9D7D4</accession>
<organism evidence="6 7">
    <name type="scientific">Promethearchaeum syntrophicum</name>
    <dbReference type="NCBI Taxonomy" id="2594042"/>
    <lineage>
        <taxon>Archaea</taxon>
        <taxon>Promethearchaeati</taxon>
        <taxon>Promethearchaeota</taxon>
        <taxon>Promethearchaeia</taxon>
        <taxon>Promethearchaeales</taxon>
        <taxon>Promethearchaeaceae</taxon>
        <taxon>Promethearchaeum</taxon>
    </lineage>
</organism>
<evidence type="ECO:0000256" key="2">
    <source>
        <dbReference type="ARBA" id="ARBA00022980"/>
    </source>
</evidence>
<evidence type="ECO:0000256" key="4">
    <source>
        <dbReference type="ARBA" id="ARBA00035219"/>
    </source>
</evidence>
<protein>
    <recommendedName>
        <fullName evidence="4 5">Large ribosomal subunit protein eL21</fullName>
    </recommendedName>
</protein>
<keyword evidence="7" id="KW-1185">Reference proteome</keyword>
<reference evidence="6 7" key="1">
    <citation type="journal article" date="2020" name="Nature">
        <title>Isolation of an archaeon at the prokaryote-eukaryote interface.</title>
        <authorList>
            <person name="Imachi H."/>
            <person name="Nobu M.K."/>
            <person name="Nakahara N."/>
            <person name="Morono Y."/>
            <person name="Ogawara M."/>
            <person name="Takaki Y."/>
            <person name="Takano Y."/>
            <person name="Uematsu K."/>
            <person name="Ikuta T."/>
            <person name="Ito M."/>
            <person name="Matsui Y."/>
            <person name="Miyazaki M."/>
            <person name="Murata K."/>
            <person name="Saito Y."/>
            <person name="Sakai S."/>
            <person name="Song C."/>
            <person name="Tasumi E."/>
            <person name="Yamanaka Y."/>
            <person name="Yamaguchi T."/>
            <person name="Kamagata Y."/>
            <person name="Tamaki H."/>
            <person name="Takai K."/>
        </authorList>
    </citation>
    <scope>NUCLEOTIDE SEQUENCE [LARGE SCALE GENOMIC DNA]</scope>
    <source>
        <strain evidence="6 7">MK-D1</strain>
    </source>
</reference>
<dbReference type="KEGG" id="psyt:DSAG12_00892"/>
<dbReference type="GO" id="GO:0003735">
    <property type="term" value="F:structural constituent of ribosome"/>
    <property type="evidence" value="ECO:0007669"/>
    <property type="project" value="InterPro"/>
</dbReference>
<evidence type="ECO:0000256" key="3">
    <source>
        <dbReference type="ARBA" id="ARBA00023274"/>
    </source>
</evidence>
<evidence type="ECO:0000313" key="7">
    <source>
        <dbReference type="Proteomes" id="UP000321408"/>
    </source>
</evidence>
<dbReference type="GO" id="GO:0006412">
    <property type="term" value="P:translation"/>
    <property type="evidence" value="ECO:0007669"/>
    <property type="project" value="UniProtKB-UniRule"/>
</dbReference>
<dbReference type="FunFam" id="2.30.30.70:FF:000001">
    <property type="entry name" value="60S ribosomal protein L21"/>
    <property type="match status" value="1"/>
</dbReference>
<dbReference type="HAMAP" id="MF_00369">
    <property type="entry name" value="Ribosomal_eL21"/>
    <property type="match status" value="1"/>
</dbReference>
<dbReference type="InterPro" id="IPR036948">
    <property type="entry name" value="Ribosomal_eL21_sf"/>
</dbReference>
<dbReference type="Pfam" id="PF01157">
    <property type="entry name" value="Ribosomal_L21e"/>
    <property type="match status" value="1"/>
</dbReference>
<dbReference type="PANTHER" id="PTHR20981">
    <property type="entry name" value="60S RIBOSOMAL PROTEIN L21"/>
    <property type="match status" value="1"/>
</dbReference>
<dbReference type="InterPro" id="IPR008991">
    <property type="entry name" value="Translation_prot_SH3-like_sf"/>
</dbReference>
<gene>
    <name evidence="5" type="primary">rpl21e</name>
    <name evidence="6" type="ORF">DSAG12_00892</name>
</gene>
<dbReference type="NCBIfam" id="NF003303">
    <property type="entry name" value="PRK04306.1"/>
    <property type="match status" value="1"/>
</dbReference>
<dbReference type="AlphaFoldDB" id="A0A5B9D7D4"/>
<dbReference type="EMBL" id="CP042905">
    <property type="protein sequence ID" value="QEE15069.2"/>
    <property type="molecule type" value="Genomic_DNA"/>
</dbReference>
<keyword evidence="2 5" id="KW-0689">Ribosomal protein</keyword>
<proteinExistence type="inferred from homology"/>
<dbReference type="Gene3D" id="2.30.30.70">
    <property type="entry name" value="Ribosomal protein L21"/>
    <property type="match status" value="1"/>
</dbReference>
<dbReference type="Proteomes" id="UP000321408">
    <property type="component" value="Chromosome"/>
</dbReference>
<dbReference type="InterPro" id="IPR022856">
    <property type="entry name" value="Ribosomal_eL21_arc"/>
</dbReference>
<reference evidence="6 7" key="2">
    <citation type="journal article" date="2024" name="Int. J. Syst. Evol. Microbiol.">
        <title>Promethearchaeum syntrophicum gen. nov., sp. nov., an anaerobic, obligately syntrophic archaeon, the first isolate of the lineage 'Asgard' archaea, and proposal of the new archaeal phylum Promethearchaeota phyl. nov. and kingdom Promethearchaeati regn. nov.</title>
        <authorList>
            <person name="Imachi H."/>
            <person name="Nobu M.K."/>
            <person name="Kato S."/>
            <person name="Takaki Y."/>
            <person name="Miyazaki M."/>
            <person name="Miyata M."/>
            <person name="Ogawara M."/>
            <person name="Saito Y."/>
            <person name="Sakai S."/>
            <person name="Tahara Y.O."/>
            <person name="Takano Y."/>
            <person name="Tasumi E."/>
            <person name="Uematsu K."/>
            <person name="Yoshimura T."/>
            <person name="Itoh T."/>
            <person name="Ohkuma M."/>
            <person name="Takai K."/>
        </authorList>
    </citation>
    <scope>NUCLEOTIDE SEQUENCE [LARGE SCALE GENOMIC DNA]</scope>
    <source>
        <strain evidence="6 7">MK-D1</strain>
    </source>
</reference>
<comment type="similarity">
    <text evidence="1 5">Belongs to the eukaryotic ribosomal protein eL21 family.</text>
</comment>
<keyword evidence="3 5" id="KW-0687">Ribonucleoprotein</keyword>
<evidence type="ECO:0000256" key="1">
    <source>
        <dbReference type="ARBA" id="ARBA00008427"/>
    </source>
</evidence>